<dbReference type="EMBL" id="JAYKXP010000044">
    <property type="protein sequence ID" value="KAK7037749.1"/>
    <property type="molecule type" value="Genomic_DNA"/>
</dbReference>
<evidence type="ECO:0000256" key="6">
    <source>
        <dbReference type="ARBA" id="ARBA00023002"/>
    </source>
</evidence>
<dbReference type="InterPro" id="IPR001128">
    <property type="entry name" value="Cyt_P450"/>
</dbReference>
<accession>A0AAW0CCC2</accession>
<reference evidence="10 11" key="1">
    <citation type="submission" date="2024-01" db="EMBL/GenBank/DDBJ databases">
        <title>A draft genome for a cacao thread blight-causing isolate of Paramarasmius palmivorus.</title>
        <authorList>
            <person name="Baruah I.K."/>
            <person name="Bukari Y."/>
            <person name="Amoako-Attah I."/>
            <person name="Meinhardt L.W."/>
            <person name="Bailey B.A."/>
            <person name="Cohen S.P."/>
        </authorList>
    </citation>
    <scope>NUCLEOTIDE SEQUENCE [LARGE SCALE GENOMIC DNA]</scope>
    <source>
        <strain evidence="10 11">GH-12</strain>
    </source>
</reference>
<dbReference type="PRINTS" id="PR00463">
    <property type="entry name" value="EP450I"/>
</dbReference>
<evidence type="ECO:0000313" key="11">
    <source>
        <dbReference type="Proteomes" id="UP001383192"/>
    </source>
</evidence>
<evidence type="ECO:0000256" key="3">
    <source>
        <dbReference type="ARBA" id="ARBA00010617"/>
    </source>
</evidence>
<dbReference type="GO" id="GO:0005506">
    <property type="term" value="F:iron ion binding"/>
    <property type="evidence" value="ECO:0007669"/>
    <property type="project" value="InterPro"/>
</dbReference>
<dbReference type="SUPFAM" id="SSF48264">
    <property type="entry name" value="Cytochrome P450"/>
    <property type="match status" value="1"/>
</dbReference>
<sequence length="181" mass="20655">MATLSSTGTFFLAMAKNPQPQKLAQQEIDRVIGRGRLPSIEDRASLPYVNAIYLETMRWHPAVPLGFVHMATQADHYRDYYIPQGTIVYGNIWAMTRDEQVYPDPNEFKPERFLNTQGNISDIIAYGFGRRVCVGRHLADAILWLTFASVLACFNIEKEKDEHGNEIDIPEQYSDGPGLFW</sequence>
<dbReference type="GO" id="GO:0020037">
    <property type="term" value="F:heme binding"/>
    <property type="evidence" value="ECO:0007669"/>
    <property type="project" value="InterPro"/>
</dbReference>
<name>A0AAW0CCC2_9AGAR</name>
<dbReference type="Pfam" id="PF00067">
    <property type="entry name" value="p450"/>
    <property type="match status" value="1"/>
</dbReference>
<dbReference type="GO" id="GO:0004497">
    <property type="term" value="F:monooxygenase activity"/>
    <property type="evidence" value="ECO:0007669"/>
    <property type="project" value="UniProtKB-KW"/>
</dbReference>
<gene>
    <name evidence="10" type="ORF">VNI00_010710</name>
</gene>
<dbReference type="InterPro" id="IPR002401">
    <property type="entry name" value="Cyt_P450_E_grp-I"/>
</dbReference>
<evidence type="ECO:0000313" key="10">
    <source>
        <dbReference type="EMBL" id="KAK7037749.1"/>
    </source>
</evidence>
<keyword evidence="7 9" id="KW-0408">Iron</keyword>
<dbReference type="Gene3D" id="1.10.630.10">
    <property type="entry name" value="Cytochrome P450"/>
    <property type="match status" value="1"/>
</dbReference>
<evidence type="ECO:0008006" key="12">
    <source>
        <dbReference type="Google" id="ProtNLM"/>
    </source>
</evidence>
<dbReference type="InterPro" id="IPR050364">
    <property type="entry name" value="Cytochrome_P450_fung"/>
</dbReference>
<dbReference type="PANTHER" id="PTHR46300">
    <property type="entry name" value="P450, PUTATIVE (EUROFUNG)-RELATED-RELATED"/>
    <property type="match status" value="1"/>
</dbReference>
<keyword evidence="8" id="KW-0503">Monooxygenase</keyword>
<evidence type="ECO:0000256" key="8">
    <source>
        <dbReference type="ARBA" id="ARBA00023033"/>
    </source>
</evidence>
<dbReference type="AlphaFoldDB" id="A0AAW0CCC2"/>
<evidence type="ECO:0000256" key="5">
    <source>
        <dbReference type="ARBA" id="ARBA00022723"/>
    </source>
</evidence>
<dbReference type="PANTHER" id="PTHR46300:SF7">
    <property type="entry name" value="P450, PUTATIVE (EUROFUNG)-RELATED"/>
    <property type="match status" value="1"/>
</dbReference>
<dbReference type="InterPro" id="IPR036396">
    <property type="entry name" value="Cyt_P450_sf"/>
</dbReference>
<evidence type="ECO:0000256" key="7">
    <source>
        <dbReference type="ARBA" id="ARBA00023004"/>
    </source>
</evidence>
<evidence type="ECO:0000256" key="4">
    <source>
        <dbReference type="ARBA" id="ARBA00022617"/>
    </source>
</evidence>
<keyword evidence="5 9" id="KW-0479">Metal-binding</keyword>
<comment type="caution">
    <text evidence="10">The sequence shown here is derived from an EMBL/GenBank/DDBJ whole genome shotgun (WGS) entry which is preliminary data.</text>
</comment>
<evidence type="ECO:0000256" key="2">
    <source>
        <dbReference type="ARBA" id="ARBA00005179"/>
    </source>
</evidence>
<evidence type="ECO:0000256" key="1">
    <source>
        <dbReference type="ARBA" id="ARBA00001971"/>
    </source>
</evidence>
<dbReference type="PRINTS" id="PR00385">
    <property type="entry name" value="P450"/>
</dbReference>
<comment type="cofactor">
    <cofactor evidence="1 9">
        <name>heme</name>
        <dbReference type="ChEBI" id="CHEBI:30413"/>
    </cofactor>
</comment>
<dbReference type="GO" id="GO:0016705">
    <property type="term" value="F:oxidoreductase activity, acting on paired donors, with incorporation or reduction of molecular oxygen"/>
    <property type="evidence" value="ECO:0007669"/>
    <property type="project" value="InterPro"/>
</dbReference>
<comment type="similarity">
    <text evidence="3">Belongs to the cytochrome P450 family.</text>
</comment>
<feature type="binding site" description="axial binding residue" evidence="9">
    <location>
        <position position="133"/>
    </location>
    <ligand>
        <name>heme</name>
        <dbReference type="ChEBI" id="CHEBI:30413"/>
    </ligand>
    <ligandPart>
        <name>Fe</name>
        <dbReference type="ChEBI" id="CHEBI:18248"/>
    </ligandPart>
</feature>
<keyword evidence="6" id="KW-0560">Oxidoreductase</keyword>
<keyword evidence="4 9" id="KW-0349">Heme</keyword>
<dbReference type="Proteomes" id="UP001383192">
    <property type="component" value="Unassembled WGS sequence"/>
</dbReference>
<comment type="pathway">
    <text evidence="2">Secondary metabolite biosynthesis.</text>
</comment>
<keyword evidence="11" id="KW-1185">Reference proteome</keyword>
<proteinExistence type="inferred from homology"/>
<organism evidence="10 11">
    <name type="scientific">Paramarasmius palmivorus</name>
    <dbReference type="NCBI Taxonomy" id="297713"/>
    <lineage>
        <taxon>Eukaryota</taxon>
        <taxon>Fungi</taxon>
        <taxon>Dikarya</taxon>
        <taxon>Basidiomycota</taxon>
        <taxon>Agaricomycotina</taxon>
        <taxon>Agaricomycetes</taxon>
        <taxon>Agaricomycetidae</taxon>
        <taxon>Agaricales</taxon>
        <taxon>Marasmiineae</taxon>
        <taxon>Marasmiaceae</taxon>
        <taxon>Paramarasmius</taxon>
    </lineage>
</organism>
<protein>
    <recommendedName>
        <fullName evidence="12">Cytochrome P450</fullName>
    </recommendedName>
</protein>
<evidence type="ECO:0000256" key="9">
    <source>
        <dbReference type="PIRSR" id="PIRSR602401-1"/>
    </source>
</evidence>